<comment type="caution">
    <text evidence="1">The sequence shown here is derived from an EMBL/GenBank/DDBJ whole genome shotgun (WGS) entry which is preliminary data.</text>
</comment>
<dbReference type="EMBL" id="NBSK02000008">
    <property type="protein sequence ID" value="KAJ0190387.1"/>
    <property type="molecule type" value="Genomic_DNA"/>
</dbReference>
<gene>
    <name evidence="1" type="ORF">LSAT_V11C800419560</name>
</gene>
<evidence type="ECO:0000313" key="2">
    <source>
        <dbReference type="Proteomes" id="UP000235145"/>
    </source>
</evidence>
<sequence>MAMEGLNVMMKAATERGVFDGIRIPNANISVSHLFYADDALFIGDWSRKNISNLARILRCFHVVSGLKVNFTKSKVFDIGALHSEVCSWAAPLGCAPSSLPFTYLGVPIGENMNRKTAWRSIIDKF</sequence>
<keyword evidence="2" id="KW-1185">Reference proteome</keyword>
<evidence type="ECO:0008006" key="3">
    <source>
        <dbReference type="Google" id="ProtNLM"/>
    </source>
</evidence>
<organism evidence="1 2">
    <name type="scientific">Lactuca sativa</name>
    <name type="common">Garden lettuce</name>
    <dbReference type="NCBI Taxonomy" id="4236"/>
    <lineage>
        <taxon>Eukaryota</taxon>
        <taxon>Viridiplantae</taxon>
        <taxon>Streptophyta</taxon>
        <taxon>Embryophyta</taxon>
        <taxon>Tracheophyta</taxon>
        <taxon>Spermatophyta</taxon>
        <taxon>Magnoliopsida</taxon>
        <taxon>eudicotyledons</taxon>
        <taxon>Gunneridae</taxon>
        <taxon>Pentapetalae</taxon>
        <taxon>asterids</taxon>
        <taxon>campanulids</taxon>
        <taxon>Asterales</taxon>
        <taxon>Asteraceae</taxon>
        <taxon>Cichorioideae</taxon>
        <taxon>Cichorieae</taxon>
        <taxon>Lactucinae</taxon>
        <taxon>Lactuca</taxon>
    </lineage>
</organism>
<evidence type="ECO:0000313" key="1">
    <source>
        <dbReference type="EMBL" id="KAJ0190387.1"/>
    </source>
</evidence>
<dbReference type="PANTHER" id="PTHR33116:SF79">
    <property type="entry name" value="REVERSE TRANSCRIPTASE DOMAIN, ZINC FINGER, CCHC-TYPE-RELATED"/>
    <property type="match status" value="1"/>
</dbReference>
<name>A0A9R1UMI1_LACSA</name>
<reference evidence="1 2" key="1">
    <citation type="journal article" date="2017" name="Nat. Commun.">
        <title>Genome assembly with in vitro proximity ligation data and whole-genome triplication in lettuce.</title>
        <authorList>
            <person name="Reyes-Chin-Wo S."/>
            <person name="Wang Z."/>
            <person name="Yang X."/>
            <person name="Kozik A."/>
            <person name="Arikit S."/>
            <person name="Song C."/>
            <person name="Xia L."/>
            <person name="Froenicke L."/>
            <person name="Lavelle D.O."/>
            <person name="Truco M.J."/>
            <person name="Xia R."/>
            <person name="Zhu S."/>
            <person name="Xu C."/>
            <person name="Xu H."/>
            <person name="Xu X."/>
            <person name="Cox K."/>
            <person name="Korf I."/>
            <person name="Meyers B.C."/>
            <person name="Michelmore R.W."/>
        </authorList>
    </citation>
    <scope>NUCLEOTIDE SEQUENCE [LARGE SCALE GENOMIC DNA]</scope>
    <source>
        <strain evidence="2">cv. Salinas</strain>
        <tissue evidence="1">Seedlings</tissue>
    </source>
</reference>
<accession>A0A9R1UMI1</accession>
<proteinExistence type="predicted"/>
<protein>
    <recommendedName>
        <fullName evidence="3">Reverse transcriptase domain-containing protein</fullName>
    </recommendedName>
</protein>
<dbReference type="AlphaFoldDB" id="A0A9R1UMI1"/>
<dbReference type="PANTHER" id="PTHR33116">
    <property type="entry name" value="REVERSE TRANSCRIPTASE ZINC-BINDING DOMAIN-CONTAINING PROTEIN-RELATED-RELATED"/>
    <property type="match status" value="1"/>
</dbReference>
<dbReference type="Proteomes" id="UP000235145">
    <property type="component" value="Unassembled WGS sequence"/>
</dbReference>